<keyword evidence="6 7" id="KW-0694">RNA-binding</keyword>
<dbReference type="PROSITE" id="PS01131">
    <property type="entry name" value="RRNA_A_DIMETH"/>
    <property type="match status" value="1"/>
</dbReference>
<dbReference type="EMBL" id="JACEFB010000002">
    <property type="protein sequence ID" value="MBA2225327.1"/>
    <property type="molecule type" value="Genomic_DNA"/>
</dbReference>
<gene>
    <name evidence="7 11" type="primary">rsmA</name>
    <name evidence="7" type="synonym">ksgA</name>
    <name evidence="11" type="ORF">H0921_04025</name>
</gene>
<evidence type="ECO:0000256" key="8">
    <source>
        <dbReference type="PROSITE-ProRule" id="PRU01026"/>
    </source>
</evidence>
<feature type="binding site" evidence="7 8">
    <location>
        <position position="127"/>
    </location>
    <ligand>
        <name>S-adenosyl-L-methionine</name>
        <dbReference type="ChEBI" id="CHEBI:59789"/>
    </ligand>
</feature>
<dbReference type="HAMAP" id="MF_00607">
    <property type="entry name" value="16SrRNA_methyltr_A"/>
    <property type="match status" value="1"/>
</dbReference>
<feature type="binding site" evidence="7 8">
    <location>
        <position position="106"/>
    </location>
    <ligand>
        <name>S-adenosyl-L-methionine</name>
        <dbReference type="ChEBI" id="CHEBI:59789"/>
    </ligand>
</feature>
<dbReference type="SMART" id="SM00650">
    <property type="entry name" value="rADc"/>
    <property type="match status" value="1"/>
</dbReference>
<keyword evidence="5 7" id="KW-0949">S-adenosyl-L-methionine</keyword>
<dbReference type="InterPro" id="IPR023165">
    <property type="entry name" value="rRNA_Ade_diMease-like_C"/>
</dbReference>
<dbReference type="Pfam" id="PF00398">
    <property type="entry name" value="RrnaAD"/>
    <property type="match status" value="1"/>
</dbReference>
<evidence type="ECO:0000313" key="11">
    <source>
        <dbReference type="EMBL" id="MBA2225327.1"/>
    </source>
</evidence>
<evidence type="ECO:0000256" key="5">
    <source>
        <dbReference type="ARBA" id="ARBA00022691"/>
    </source>
</evidence>
<evidence type="ECO:0000256" key="4">
    <source>
        <dbReference type="ARBA" id="ARBA00022679"/>
    </source>
</evidence>
<accession>A0A7V8VCM4</accession>
<sequence>MTSQSDHSGTVSQPEGQEATPPAQVNRAAEIPPPSEEMGAEPDSAAGEAKAASPRQTLRYLRDLLAAHGIQAKNKLGQSFLIDLNLLDLLVRSAELDRRDAVLEVGTGTGSLTAQLADQAGAVVTIEIDPALAAIAQQVVGPRPHVRFLQGDALANKNQMNPQLLASWDEMAQAFSCSRRKVVANLPYVIAAPVISNLLIAREDIERFVVMVQWEIAERLRAEVGSKDYNALSILVQSLAEVEVIRKVAPSNFFPRPQVDSAIVRIRPDPARRARVGDVPRFRAYLRDLFVHRRKNLRQALTGWPRGRQDKATVDARLRALGIDGQARAEDLTIEQHLRLCEVFG</sequence>
<dbReference type="Gene3D" id="1.10.8.100">
    <property type="entry name" value="Ribosomal RNA adenine dimethylase-like, domain 2"/>
    <property type="match status" value="1"/>
</dbReference>
<keyword evidence="3 7" id="KW-0489">Methyltransferase</keyword>
<evidence type="ECO:0000256" key="1">
    <source>
        <dbReference type="ARBA" id="ARBA00022490"/>
    </source>
</evidence>
<keyword evidence="1 7" id="KW-0963">Cytoplasm</keyword>
<keyword evidence="4 7" id="KW-0808">Transferase</keyword>
<evidence type="ECO:0000256" key="6">
    <source>
        <dbReference type="ARBA" id="ARBA00022884"/>
    </source>
</evidence>
<dbReference type="SUPFAM" id="SSF53335">
    <property type="entry name" value="S-adenosyl-L-methionine-dependent methyltransferases"/>
    <property type="match status" value="1"/>
</dbReference>
<evidence type="ECO:0000256" key="7">
    <source>
        <dbReference type="HAMAP-Rule" id="MF_00607"/>
    </source>
</evidence>
<dbReference type="GO" id="GO:0003723">
    <property type="term" value="F:RNA binding"/>
    <property type="evidence" value="ECO:0007669"/>
    <property type="project" value="UniProtKB-UniRule"/>
</dbReference>
<protein>
    <recommendedName>
        <fullName evidence="7">Ribosomal RNA small subunit methyltransferase A</fullName>
        <ecNumber evidence="7">2.1.1.182</ecNumber>
    </recommendedName>
    <alternativeName>
        <fullName evidence="7">16S rRNA (adenine(1518)-N(6)/adenine(1519)-N(6))-dimethyltransferase</fullName>
    </alternativeName>
    <alternativeName>
        <fullName evidence="7">16S rRNA dimethyladenosine transferase</fullName>
    </alternativeName>
    <alternativeName>
        <fullName evidence="7">16S rRNA dimethylase</fullName>
    </alternativeName>
    <alternativeName>
        <fullName evidence="7">S-adenosylmethionine-6-N', N'-adenosyl(rRNA) dimethyltransferase</fullName>
    </alternativeName>
</protein>
<feature type="binding site" evidence="7 8">
    <location>
        <position position="81"/>
    </location>
    <ligand>
        <name>S-adenosyl-L-methionine</name>
        <dbReference type="ChEBI" id="CHEBI:59789"/>
    </ligand>
</feature>
<evidence type="ECO:0000313" key="12">
    <source>
        <dbReference type="Proteomes" id="UP000542342"/>
    </source>
</evidence>
<dbReference type="Proteomes" id="UP000542342">
    <property type="component" value="Unassembled WGS sequence"/>
</dbReference>
<dbReference type="CDD" id="cd02440">
    <property type="entry name" value="AdoMet_MTases"/>
    <property type="match status" value="1"/>
</dbReference>
<feature type="region of interest" description="Disordered" evidence="9">
    <location>
        <begin position="1"/>
        <end position="53"/>
    </location>
</feature>
<dbReference type="NCBIfam" id="TIGR00755">
    <property type="entry name" value="ksgA"/>
    <property type="match status" value="1"/>
</dbReference>
<dbReference type="PANTHER" id="PTHR11727">
    <property type="entry name" value="DIMETHYLADENOSINE TRANSFERASE"/>
    <property type="match status" value="1"/>
</dbReference>
<dbReference type="PROSITE" id="PS51689">
    <property type="entry name" value="SAM_RNA_A_N6_MT"/>
    <property type="match status" value="1"/>
</dbReference>
<dbReference type="EC" id="2.1.1.182" evidence="7"/>
<comment type="caution">
    <text evidence="11">The sequence shown here is derived from an EMBL/GenBank/DDBJ whole genome shotgun (WGS) entry which is preliminary data.</text>
</comment>
<evidence type="ECO:0000256" key="3">
    <source>
        <dbReference type="ARBA" id="ARBA00022603"/>
    </source>
</evidence>
<comment type="similarity">
    <text evidence="7">Belongs to the class I-like SAM-binding methyltransferase superfamily. rRNA adenine N(6)-methyltransferase family. RsmA subfamily.</text>
</comment>
<dbReference type="InterPro" id="IPR020598">
    <property type="entry name" value="rRNA_Ade_methylase_Trfase_N"/>
</dbReference>
<evidence type="ECO:0000259" key="10">
    <source>
        <dbReference type="SMART" id="SM00650"/>
    </source>
</evidence>
<keyword evidence="2 7" id="KW-0698">rRNA processing</keyword>
<comment type="subcellular location">
    <subcellularLocation>
        <location evidence="7">Cytoplasm</location>
    </subcellularLocation>
</comment>
<dbReference type="Gene3D" id="3.40.50.150">
    <property type="entry name" value="Vaccinia Virus protein VP39"/>
    <property type="match status" value="1"/>
</dbReference>
<dbReference type="InterPro" id="IPR011530">
    <property type="entry name" value="rRNA_adenine_dimethylase"/>
</dbReference>
<feature type="domain" description="Ribosomal RNA adenine methylase transferase N-terminal" evidence="10">
    <location>
        <begin position="86"/>
        <end position="270"/>
    </location>
</feature>
<dbReference type="GO" id="GO:0052908">
    <property type="term" value="F:16S rRNA (adenine(1518)-N(6)/adenine(1519)-N(6))-dimethyltransferase activity"/>
    <property type="evidence" value="ECO:0007669"/>
    <property type="project" value="UniProtKB-EC"/>
</dbReference>
<comment type="catalytic activity">
    <reaction evidence="7">
        <text>adenosine(1518)/adenosine(1519) in 16S rRNA + 4 S-adenosyl-L-methionine = N(6)-dimethyladenosine(1518)/N(6)-dimethyladenosine(1519) in 16S rRNA + 4 S-adenosyl-L-homocysteine + 4 H(+)</text>
        <dbReference type="Rhea" id="RHEA:19609"/>
        <dbReference type="Rhea" id="RHEA-COMP:10232"/>
        <dbReference type="Rhea" id="RHEA-COMP:10233"/>
        <dbReference type="ChEBI" id="CHEBI:15378"/>
        <dbReference type="ChEBI" id="CHEBI:57856"/>
        <dbReference type="ChEBI" id="CHEBI:59789"/>
        <dbReference type="ChEBI" id="CHEBI:74411"/>
        <dbReference type="ChEBI" id="CHEBI:74493"/>
        <dbReference type="EC" id="2.1.1.182"/>
    </reaction>
</comment>
<dbReference type="InterPro" id="IPR001737">
    <property type="entry name" value="KsgA/Erm"/>
</dbReference>
<evidence type="ECO:0000256" key="9">
    <source>
        <dbReference type="SAM" id="MobiDB-lite"/>
    </source>
</evidence>
<organism evidence="11 12">
    <name type="scientific">Thermogemmata fonticola</name>
    <dbReference type="NCBI Taxonomy" id="2755323"/>
    <lineage>
        <taxon>Bacteria</taxon>
        <taxon>Pseudomonadati</taxon>
        <taxon>Planctomycetota</taxon>
        <taxon>Planctomycetia</taxon>
        <taxon>Gemmatales</taxon>
        <taxon>Gemmataceae</taxon>
        <taxon>Thermogemmata</taxon>
    </lineage>
</organism>
<dbReference type="InterPro" id="IPR029063">
    <property type="entry name" value="SAM-dependent_MTases_sf"/>
</dbReference>
<dbReference type="AlphaFoldDB" id="A0A7V8VCM4"/>
<name>A0A7V8VCM4_9BACT</name>
<comment type="caution">
    <text evidence="7 8">Lacks conserved residue(s) required for the propagation of feature annotation.</text>
</comment>
<proteinExistence type="inferred from homology"/>
<reference evidence="11 12" key="1">
    <citation type="submission" date="2020-07" db="EMBL/GenBank/DDBJ databases">
        <title>Thermogemmata thermophila gen. nov., sp. nov., a novel moderate thermophilic planctomycete from a Kamchatka hot spring.</title>
        <authorList>
            <person name="Elcheninov A.G."/>
            <person name="Podosokorskaya O.A."/>
            <person name="Kovaleva O.L."/>
            <person name="Novikov A."/>
            <person name="Bonch-Osmolovskaya E.A."/>
            <person name="Toshchakov S.V."/>
            <person name="Kublanov I.V."/>
        </authorList>
    </citation>
    <scope>NUCLEOTIDE SEQUENCE [LARGE SCALE GENOMIC DNA]</scope>
    <source>
        <strain evidence="11 12">2918</strain>
    </source>
</reference>
<dbReference type="PANTHER" id="PTHR11727:SF7">
    <property type="entry name" value="DIMETHYLADENOSINE TRANSFERASE-RELATED"/>
    <property type="match status" value="1"/>
</dbReference>
<evidence type="ECO:0000256" key="2">
    <source>
        <dbReference type="ARBA" id="ARBA00022552"/>
    </source>
</evidence>
<dbReference type="RefSeq" id="WP_194536758.1">
    <property type="nucleotide sequence ID" value="NZ_JACEFB010000002.1"/>
</dbReference>
<feature type="binding site" evidence="7 8">
    <location>
        <position position="185"/>
    </location>
    <ligand>
        <name>S-adenosyl-L-methionine</name>
        <dbReference type="ChEBI" id="CHEBI:59789"/>
    </ligand>
</feature>
<feature type="binding site" evidence="7 8">
    <location>
        <position position="152"/>
    </location>
    <ligand>
        <name>S-adenosyl-L-methionine</name>
        <dbReference type="ChEBI" id="CHEBI:59789"/>
    </ligand>
</feature>
<dbReference type="InterPro" id="IPR020596">
    <property type="entry name" value="rRNA_Ade_Mease_Trfase_CS"/>
</dbReference>
<comment type="function">
    <text evidence="7">Specifically dimethylates two adjacent adenosines (A1518 and A1519) in the loop of a conserved hairpin near the 3'-end of 16S rRNA in the 30S particle. May play a critical role in biogenesis of 30S subunits.</text>
</comment>
<dbReference type="GO" id="GO:0005829">
    <property type="term" value="C:cytosol"/>
    <property type="evidence" value="ECO:0007669"/>
    <property type="project" value="TreeGrafter"/>
</dbReference>
<keyword evidence="12" id="KW-1185">Reference proteome</keyword>
<feature type="compositionally biased region" description="Polar residues" evidence="9">
    <location>
        <begin position="1"/>
        <end position="15"/>
    </location>
</feature>